<sequence length="730" mass="78221">MTDKNKTEMLLPQAGIPGYIPKPKKDAPEDVIGEYKKKVQQQAEKGIVGDKTGLSAKLTYIVALAWAFFQMSTASWLLLDSLYVKAFHLAFALALIYLNLPTLKSNLNSRWDLRILLAMKRVTIVDFMIGIVGVIAALYIVIDYAGISERPGQPIGRDLIFGVLLVVLMLEATRRVLGPALPVICGAFMAYVFLGPYLPDAIAFKGATLSRFISQITMDTQGIYGVPLHVSATVVFLFVMFGTMLDRAGGGAFFTRLAISGLGQYRGGAAKAAVVSSALSGMVSGSSIANVVTTGTFTIPLMKRLGYPAKKAAAIEVASSVNGQLAPPVMGAAAFIIAEYVNVPYVEVAKAAAVPAFASYIGLLWITHIEACKLGLRGLPKSELPRFLIELKNGLHYLIPLAVLIWELVVEMHSAELSVFRAILALAIIMVLQPVAIARLHNADLWAAFKFGIKNTLNAMAAGANNMAGVALATASAGIIVGCVSLGLGQQITSFVEVMSMGNIFLMILITAVASLLLGMGLPTTANYIIMASLTAPVIVELSTGLSLHGQEIVIPLIAAHLFCLYFGILADDTPPVGLAAYAGAAIAKENPISVGIQGFLYDIRTAIIPIFFLFNSDILLIGIDSWAASFFIFAMTGLGMVTMASAVQGWLIGKCNIIERLLLLASTVIFMFPAMISGFVLPHSQRWWGYLAAIALLGLVLVWQKLRYDPKKVSERSEEMMESEELAAS</sequence>
<feature type="domain" description="TRAP C4-dicarboxylate transport system permease DctM subunit" evidence="3">
    <location>
        <begin position="165"/>
        <end position="622"/>
    </location>
</feature>
<feature type="transmembrane region" description="Helical" evidence="2">
    <location>
        <begin position="85"/>
        <end position="103"/>
    </location>
</feature>
<feature type="transmembrane region" description="Helical" evidence="2">
    <location>
        <begin position="124"/>
        <end position="142"/>
    </location>
</feature>
<evidence type="ECO:0000259" key="3">
    <source>
        <dbReference type="Pfam" id="PF06808"/>
    </source>
</evidence>
<comment type="caution">
    <text evidence="4">The sequence shown here is derived from an EMBL/GenBank/DDBJ whole genome shotgun (WGS) entry which is preliminary data.</text>
</comment>
<feature type="transmembrane region" description="Helical" evidence="2">
    <location>
        <begin position="467"/>
        <end position="489"/>
    </location>
</feature>
<comment type="function">
    <text evidence="1">Part of the tripartite ATP-independent periplasmic (TRAP) transport system.</text>
</comment>
<dbReference type="EMBL" id="WSRP01000003">
    <property type="protein sequence ID" value="MVX55918.1"/>
    <property type="molecule type" value="Genomic_DNA"/>
</dbReference>
<keyword evidence="1" id="KW-1003">Cell membrane</keyword>
<feature type="transmembrane region" description="Helical" evidence="2">
    <location>
        <begin position="222"/>
        <end position="241"/>
    </location>
</feature>
<dbReference type="AlphaFoldDB" id="A0A6L6YGW7"/>
<feature type="transmembrane region" description="Helical" evidence="2">
    <location>
        <begin position="422"/>
        <end position="441"/>
    </location>
</feature>
<evidence type="ECO:0000313" key="4">
    <source>
        <dbReference type="EMBL" id="MVX55918.1"/>
    </source>
</evidence>
<proteinExistence type="predicted"/>
<dbReference type="PANTHER" id="PTHR43849">
    <property type="entry name" value="BLL3936 PROTEIN"/>
    <property type="match status" value="1"/>
</dbReference>
<dbReference type="PANTHER" id="PTHR43849:SF2">
    <property type="entry name" value="BLL3936 PROTEIN"/>
    <property type="match status" value="1"/>
</dbReference>
<keyword evidence="2" id="KW-0812">Transmembrane</keyword>
<feature type="transmembrane region" description="Helical" evidence="2">
    <location>
        <begin position="662"/>
        <end position="682"/>
    </location>
</feature>
<evidence type="ECO:0000313" key="5">
    <source>
        <dbReference type="Proteomes" id="UP000472580"/>
    </source>
</evidence>
<dbReference type="InterPro" id="IPR011853">
    <property type="entry name" value="TRAP_DctM-Dct_fused"/>
</dbReference>
<dbReference type="NCBIfam" id="TIGR02123">
    <property type="entry name" value="TRAP_fused"/>
    <property type="match status" value="1"/>
</dbReference>
<protein>
    <submittedName>
        <fullName evidence="4">TRAP transporter fused permease subunit</fullName>
    </submittedName>
</protein>
<feature type="transmembrane region" description="Helical" evidence="2">
    <location>
        <begin position="553"/>
        <end position="571"/>
    </location>
</feature>
<accession>A0A6L6YGW7</accession>
<feature type="transmembrane region" description="Helical" evidence="2">
    <location>
        <begin position="180"/>
        <end position="198"/>
    </location>
</feature>
<dbReference type="OrthoDB" id="9759894at2"/>
<comment type="subcellular location">
    <subcellularLocation>
        <location evidence="1">Cell inner membrane</location>
        <topology evidence="1">Multi-pass membrane protein</topology>
    </subcellularLocation>
</comment>
<gene>
    <name evidence="4" type="ORF">E5987_01685</name>
</gene>
<keyword evidence="1" id="KW-0997">Cell inner membrane</keyword>
<reference evidence="4 5" key="1">
    <citation type="submission" date="2019-12" db="EMBL/GenBank/DDBJ databases">
        <title>Microbes associate with the intestines of laboratory mice.</title>
        <authorList>
            <person name="Navarre W."/>
            <person name="Wong E."/>
        </authorList>
    </citation>
    <scope>NUCLEOTIDE SEQUENCE [LARGE SCALE GENOMIC DNA]</scope>
    <source>
        <strain evidence="4 5">NM82_D38</strain>
    </source>
</reference>
<evidence type="ECO:0000256" key="1">
    <source>
        <dbReference type="RuleBase" id="RU369079"/>
    </source>
</evidence>
<keyword evidence="1" id="KW-0813">Transport</keyword>
<evidence type="ECO:0000256" key="2">
    <source>
        <dbReference type="SAM" id="Phobius"/>
    </source>
</evidence>
<keyword evidence="5" id="KW-1185">Reference proteome</keyword>
<feature type="transmembrane region" description="Helical" evidence="2">
    <location>
        <begin position="688"/>
        <end position="707"/>
    </location>
</feature>
<dbReference type="RefSeq" id="WP_160334349.1">
    <property type="nucleotide sequence ID" value="NZ_WSRP01000003.1"/>
</dbReference>
<dbReference type="Pfam" id="PF06808">
    <property type="entry name" value="DctM"/>
    <property type="match status" value="1"/>
</dbReference>
<dbReference type="InterPro" id="IPR010656">
    <property type="entry name" value="DctM"/>
</dbReference>
<dbReference type="Proteomes" id="UP000472580">
    <property type="component" value="Unassembled WGS sequence"/>
</dbReference>
<dbReference type="GO" id="GO:0005886">
    <property type="term" value="C:plasma membrane"/>
    <property type="evidence" value="ECO:0007669"/>
    <property type="project" value="UniProtKB-SubCell"/>
</dbReference>
<dbReference type="GO" id="GO:0022857">
    <property type="term" value="F:transmembrane transporter activity"/>
    <property type="evidence" value="ECO:0007669"/>
    <property type="project" value="UniProtKB-UniRule"/>
</dbReference>
<keyword evidence="2" id="KW-1133">Transmembrane helix</keyword>
<organism evidence="4 5">
    <name type="scientific">Parasutterella muris</name>
    <dbReference type="NCBI Taxonomy" id="2565572"/>
    <lineage>
        <taxon>Bacteria</taxon>
        <taxon>Pseudomonadati</taxon>
        <taxon>Pseudomonadota</taxon>
        <taxon>Betaproteobacteria</taxon>
        <taxon>Burkholderiales</taxon>
        <taxon>Sutterellaceae</taxon>
        <taxon>Parasutterella</taxon>
    </lineage>
</organism>
<feature type="transmembrane region" description="Helical" evidence="2">
    <location>
        <begin position="58"/>
        <end position="79"/>
    </location>
</feature>
<feature type="transmembrane region" description="Helical" evidence="2">
    <location>
        <begin position="501"/>
        <end position="522"/>
    </location>
</feature>
<name>A0A6L6YGW7_9BURK</name>
<keyword evidence="2" id="KW-0472">Membrane</keyword>